<dbReference type="PANTHER" id="PTHR43205">
    <property type="entry name" value="PROSTAGLANDIN REDUCTASE"/>
    <property type="match status" value="1"/>
</dbReference>
<organism evidence="2 3">
    <name type="scientific">Allacma fusca</name>
    <dbReference type="NCBI Taxonomy" id="39272"/>
    <lineage>
        <taxon>Eukaryota</taxon>
        <taxon>Metazoa</taxon>
        <taxon>Ecdysozoa</taxon>
        <taxon>Arthropoda</taxon>
        <taxon>Hexapoda</taxon>
        <taxon>Collembola</taxon>
        <taxon>Symphypleona</taxon>
        <taxon>Sminthuridae</taxon>
        <taxon>Allacma</taxon>
    </lineage>
</organism>
<dbReference type="GO" id="GO:0006693">
    <property type="term" value="P:prostaglandin metabolic process"/>
    <property type="evidence" value="ECO:0007669"/>
    <property type="project" value="TreeGrafter"/>
</dbReference>
<comment type="caution">
    <text evidence="2">The sequence shown here is derived from an EMBL/GenBank/DDBJ whole genome shotgun (WGS) entry which is preliminary data.</text>
</comment>
<dbReference type="PANTHER" id="PTHR43205:SF7">
    <property type="entry name" value="PROSTAGLANDIN REDUCTASE 1"/>
    <property type="match status" value="1"/>
</dbReference>
<feature type="domain" description="Alcohol dehydrogenase-like C-terminal" evidence="1">
    <location>
        <begin position="6"/>
        <end position="128"/>
    </location>
</feature>
<dbReference type="OrthoDB" id="809632at2759"/>
<dbReference type="InterPro" id="IPR013149">
    <property type="entry name" value="ADH-like_C"/>
</dbReference>
<protein>
    <recommendedName>
        <fullName evidence="1">Alcohol dehydrogenase-like C-terminal domain-containing protein</fullName>
    </recommendedName>
</protein>
<sequence length="171" mass="19562">PFMVQAGCTVLAFAGDDEKLKWMKNDLGFDQVFNYKKVKPRQVFKEFAPNGINRYFDNVGGEFACYVMQHMVPLGRIAVCGAIATYNNEQKGPPLVPLDYQSLIYKNLRIEGFVVYSFKKDWMEGLQQMRDWIVEGKLKIQETVSDGFETMPQSFIDLLDGKNIGKQIIKA</sequence>
<dbReference type="EMBL" id="CAJVCH010543635">
    <property type="protein sequence ID" value="CAG7827461.1"/>
    <property type="molecule type" value="Genomic_DNA"/>
</dbReference>
<keyword evidence="3" id="KW-1185">Reference proteome</keyword>
<evidence type="ECO:0000313" key="3">
    <source>
        <dbReference type="Proteomes" id="UP000708208"/>
    </source>
</evidence>
<accession>A0A8J2L439</accession>
<dbReference type="InterPro" id="IPR045010">
    <property type="entry name" value="MDR_fam"/>
</dbReference>
<name>A0A8J2L439_9HEXA</name>
<feature type="non-terminal residue" evidence="2">
    <location>
        <position position="1"/>
    </location>
</feature>
<dbReference type="Pfam" id="PF00107">
    <property type="entry name" value="ADH_zinc_N"/>
    <property type="match status" value="1"/>
</dbReference>
<gene>
    <name evidence="2" type="ORF">AFUS01_LOCUS37450</name>
</gene>
<evidence type="ECO:0000259" key="1">
    <source>
        <dbReference type="Pfam" id="PF00107"/>
    </source>
</evidence>
<evidence type="ECO:0000313" key="2">
    <source>
        <dbReference type="EMBL" id="CAG7827461.1"/>
    </source>
</evidence>
<dbReference type="GO" id="GO:0047522">
    <property type="term" value="F:15-oxoprostaglandin 13-reductase [NAD(P)+] activity"/>
    <property type="evidence" value="ECO:0007669"/>
    <property type="project" value="TreeGrafter"/>
</dbReference>
<dbReference type="AlphaFoldDB" id="A0A8J2L439"/>
<proteinExistence type="predicted"/>
<dbReference type="Proteomes" id="UP000708208">
    <property type="component" value="Unassembled WGS sequence"/>
</dbReference>
<reference evidence="2" key="1">
    <citation type="submission" date="2021-06" db="EMBL/GenBank/DDBJ databases">
        <authorList>
            <person name="Hodson N. C."/>
            <person name="Mongue J. A."/>
            <person name="Jaron S. K."/>
        </authorList>
    </citation>
    <scope>NUCLEOTIDE SEQUENCE</scope>
</reference>